<dbReference type="STRING" id="1123285.SAMN05660235_00015"/>
<evidence type="ECO:0000256" key="1">
    <source>
        <dbReference type="ARBA" id="ARBA00009091"/>
    </source>
</evidence>
<name>A0A1G7HFF6_9FIRM</name>
<keyword evidence="2 3" id="KW-0732">Signal</keyword>
<dbReference type="PANTHER" id="PTHR35089">
    <property type="entry name" value="CHAPERONE PROTEIN SKP"/>
    <property type="match status" value="1"/>
</dbReference>
<dbReference type="OrthoDB" id="1629169at2"/>
<dbReference type="AlphaFoldDB" id="A0A1G7HFF6"/>
<dbReference type="InterPro" id="IPR005632">
    <property type="entry name" value="Chaperone_Skp"/>
</dbReference>
<feature type="signal peptide" evidence="3">
    <location>
        <begin position="1"/>
        <end position="27"/>
    </location>
</feature>
<dbReference type="EMBL" id="FNBU01000001">
    <property type="protein sequence ID" value="SDE99066.1"/>
    <property type="molecule type" value="Genomic_DNA"/>
</dbReference>
<dbReference type="SUPFAM" id="SSF111384">
    <property type="entry name" value="OmpH-like"/>
    <property type="match status" value="1"/>
</dbReference>
<organism evidence="4 5">
    <name type="scientific">Sporolituus thermophilus DSM 23256</name>
    <dbReference type="NCBI Taxonomy" id="1123285"/>
    <lineage>
        <taxon>Bacteria</taxon>
        <taxon>Bacillati</taxon>
        <taxon>Bacillota</taxon>
        <taxon>Negativicutes</taxon>
        <taxon>Selenomonadales</taxon>
        <taxon>Sporomusaceae</taxon>
        <taxon>Sporolituus</taxon>
    </lineage>
</organism>
<gene>
    <name evidence="4" type="ORF">SAMN05660235_00015</name>
</gene>
<dbReference type="Gene3D" id="3.30.910.20">
    <property type="entry name" value="Skp domain"/>
    <property type="match status" value="1"/>
</dbReference>
<protein>
    <submittedName>
        <fullName evidence="4">Outer membrane protein</fullName>
    </submittedName>
</protein>
<evidence type="ECO:0000256" key="3">
    <source>
        <dbReference type="SAM" id="SignalP"/>
    </source>
</evidence>
<dbReference type="InterPro" id="IPR024930">
    <property type="entry name" value="Skp_dom_sf"/>
</dbReference>
<keyword evidence="5" id="KW-1185">Reference proteome</keyword>
<accession>A0A1G7HFF6</accession>
<evidence type="ECO:0000313" key="5">
    <source>
        <dbReference type="Proteomes" id="UP000243333"/>
    </source>
</evidence>
<dbReference type="GO" id="GO:0005829">
    <property type="term" value="C:cytosol"/>
    <property type="evidence" value="ECO:0007669"/>
    <property type="project" value="TreeGrafter"/>
</dbReference>
<dbReference type="GO" id="GO:0051082">
    <property type="term" value="F:unfolded protein binding"/>
    <property type="evidence" value="ECO:0007669"/>
    <property type="project" value="InterPro"/>
</dbReference>
<dbReference type="GO" id="GO:0050821">
    <property type="term" value="P:protein stabilization"/>
    <property type="evidence" value="ECO:0007669"/>
    <property type="project" value="TreeGrafter"/>
</dbReference>
<dbReference type="SMART" id="SM00935">
    <property type="entry name" value="OmpH"/>
    <property type="match status" value="1"/>
</dbReference>
<evidence type="ECO:0000256" key="2">
    <source>
        <dbReference type="ARBA" id="ARBA00022729"/>
    </source>
</evidence>
<proteinExistence type="inferred from homology"/>
<feature type="chain" id="PRO_5039494904" evidence="3">
    <location>
        <begin position="28"/>
        <end position="157"/>
    </location>
</feature>
<comment type="similarity">
    <text evidence="1">Belongs to the Skp family.</text>
</comment>
<reference evidence="5" key="1">
    <citation type="submission" date="2016-10" db="EMBL/GenBank/DDBJ databases">
        <authorList>
            <person name="Varghese N."/>
            <person name="Submissions S."/>
        </authorList>
    </citation>
    <scope>NUCLEOTIDE SEQUENCE [LARGE SCALE GENOMIC DNA]</scope>
    <source>
        <strain evidence="5">DSM 23256</strain>
    </source>
</reference>
<dbReference type="RefSeq" id="WP_093686908.1">
    <property type="nucleotide sequence ID" value="NZ_FNBU01000001.1"/>
</dbReference>
<dbReference type="Pfam" id="PF03938">
    <property type="entry name" value="OmpH"/>
    <property type="match status" value="1"/>
</dbReference>
<sequence length="157" mass="16835">MFKDKKQVKFVALAVALVFLLGVAAVAVTQTTTGMAAAAGGSSNIGVVNHQLLVSQHPDMAKAQEAMQAEVDQARKDFESKAATMNDKEKQDYYLQLQQRLSLKQQELVGPVFDKVNAAIKAVADAKGLVVVLDKSQVIYGGQDITDEVMKKIGAAK</sequence>
<dbReference type="PANTHER" id="PTHR35089:SF1">
    <property type="entry name" value="CHAPERONE PROTEIN SKP"/>
    <property type="match status" value="1"/>
</dbReference>
<dbReference type="Proteomes" id="UP000243333">
    <property type="component" value="Unassembled WGS sequence"/>
</dbReference>
<evidence type="ECO:0000313" key="4">
    <source>
        <dbReference type="EMBL" id="SDE99066.1"/>
    </source>
</evidence>